<dbReference type="InterPro" id="IPR047641">
    <property type="entry name" value="ABC_transpr_MalK/UgpC-like"/>
</dbReference>
<dbReference type="GO" id="GO:0005524">
    <property type="term" value="F:ATP binding"/>
    <property type="evidence" value="ECO:0007669"/>
    <property type="project" value="UniProtKB-KW"/>
</dbReference>
<dbReference type="SMART" id="SM00382">
    <property type="entry name" value="AAA"/>
    <property type="match status" value="1"/>
</dbReference>
<dbReference type="InterPro" id="IPR008995">
    <property type="entry name" value="Mo/tungstate-bd_C_term_dom"/>
</dbReference>
<dbReference type="InterPro" id="IPR015855">
    <property type="entry name" value="ABC_transpr_MalK-like"/>
</dbReference>
<dbReference type="GO" id="GO:0008643">
    <property type="term" value="P:carbohydrate transport"/>
    <property type="evidence" value="ECO:0007669"/>
    <property type="project" value="InterPro"/>
</dbReference>
<evidence type="ECO:0000256" key="9">
    <source>
        <dbReference type="ARBA" id="ARBA00080647"/>
    </source>
</evidence>
<evidence type="ECO:0000256" key="3">
    <source>
        <dbReference type="ARBA" id="ARBA00022741"/>
    </source>
</evidence>
<evidence type="ECO:0000256" key="8">
    <source>
        <dbReference type="ARBA" id="ARBA00072105"/>
    </source>
</evidence>
<organism evidence="12 13">
    <name type="scientific">Corynebacterium gallinarum</name>
    <dbReference type="NCBI Taxonomy" id="2762214"/>
    <lineage>
        <taxon>Bacteria</taxon>
        <taxon>Bacillati</taxon>
        <taxon>Actinomycetota</taxon>
        <taxon>Actinomycetes</taxon>
        <taxon>Mycobacteriales</taxon>
        <taxon>Corynebacteriaceae</taxon>
        <taxon>Corynebacterium</taxon>
    </lineage>
</organism>
<name>A0A8I0LGC8_9CORY</name>
<evidence type="ECO:0000256" key="1">
    <source>
        <dbReference type="ARBA" id="ARBA00004515"/>
    </source>
</evidence>
<dbReference type="Pfam" id="PF17912">
    <property type="entry name" value="OB_MalK"/>
    <property type="match status" value="1"/>
</dbReference>
<comment type="subcellular location">
    <subcellularLocation>
        <location evidence="1">Cell inner membrane</location>
        <topology evidence="1">Peripheral membrane protein</topology>
        <orientation evidence="1">Cytoplasmic side</orientation>
    </subcellularLocation>
</comment>
<dbReference type="RefSeq" id="WP_191734593.1">
    <property type="nucleotide sequence ID" value="NZ_JACSPR010000015.1"/>
</dbReference>
<evidence type="ECO:0000256" key="2">
    <source>
        <dbReference type="ARBA" id="ARBA00022448"/>
    </source>
</evidence>
<keyword evidence="4 12" id="KW-0067">ATP-binding</keyword>
<dbReference type="InterPro" id="IPR003439">
    <property type="entry name" value="ABC_transporter-like_ATP-bd"/>
</dbReference>
<dbReference type="GO" id="GO:0016887">
    <property type="term" value="F:ATP hydrolysis activity"/>
    <property type="evidence" value="ECO:0007669"/>
    <property type="project" value="InterPro"/>
</dbReference>
<dbReference type="Gene3D" id="3.40.50.300">
    <property type="entry name" value="P-loop containing nucleotide triphosphate hydrolases"/>
    <property type="match status" value="1"/>
</dbReference>
<protein>
    <recommendedName>
        <fullName evidence="8">Trehalose import ATP-binding protein SugC</fullName>
    </recommendedName>
    <alternativeName>
        <fullName evidence="10">Nucleotide-binding domain of SugABC transporter</fullName>
    </alternativeName>
    <alternativeName>
        <fullName evidence="9">SugABC transporter ATPase SugC</fullName>
    </alternativeName>
</protein>
<dbReference type="AlphaFoldDB" id="A0A8I0LGC8"/>
<feature type="domain" description="ABC transporter" evidence="11">
    <location>
        <begin position="4"/>
        <end position="236"/>
    </location>
</feature>
<keyword evidence="13" id="KW-1185">Reference proteome</keyword>
<comment type="catalytic activity">
    <reaction evidence="5">
        <text>alpha,alpha-trehalose(out) + ATP + H2O = alpha,alpha-trehalose(in) + ADP + phosphate + H(+)</text>
        <dbReference type="Rhea" id="RHEA:75203"/>
        <dbReference type="ChEBI" id="CHEBI:15377"/>
        <dbReference type="ChEBI" id="CHEBI:15378"/>
        <dbReference type="ChEBI" id="CHEBI:16551"/>
        <dbReference type="ChEBI" id="CHEBI:30616"/>
        <dbReference type="ChEBI" id="CHEBI:43474"/>
        <dbReference type="ChEBI" id="CHEBI:456216"/>
    </reaction>
</comment>
<dbReference type="NCBIfam" id="NF008653">
    <property type="entry name" value="PRK11650.1"/>
    <property type="match status" value="1"/>
</dbReference>
<dbReference type="PROSITE" id="PS00211">
    <property type="entry name" value="ABC_TRANSPORTER_1"/>
    <property type="match status" value="1"/>
</dbReference>
<comment type="function">
    <text evidence="6">Part of the ABC transporter complex LpqY-SugA-SugB-SugC, which is highly specific for uptake of trehalose. Involved in the recycling of extracellular trehalose released from trehalose-containing molecules synthesized by M.tuberculosis. Trehalose uptake is essential for virulence. Responsible for energy coupling to the transport system.</text>
</comment>
<dbReference type="CDD" id="cd03301">
    <property type="entry name" value="ABC_MalK_N"/>
    <property type="match status" value="1"/>
</dbReference>
<dbReference type="SUPFAM" id="SSF50331">
    <property type="entry name" value="MOP-like"/>
    <property type="match status" value="1"/>
</dbReference>
<dbReference type="PANTHER" id="PTHR43875:SF1">
    <property type="entry name" value="OSMOPROTECTIVE COMPOUNDS UPTAKE ATP-BINDING PROTEIN GGTA"/>
    <property type="match status" value="1"/>
</dbReference>
<dbReference type="GO" id="GO:0140359">
    <property type="term" value="F:ABC-type transporter activity"/>
    <property type="evidence" value="ECO:0007669"/>
    <property type="project" value="InterPro"/>
</dbReference>
<evidence type="ECO:0000256" key="4">
    <source>
        <dbReference type="ARBA" id="ARBA00022840"/>
    </source>
</evidence>
<evidence type="ECO:0000313" key="12">
    <source>
        <dbReference type="EMBL" id="MBD8031368.1"/>
    </source>
</evidence>
<keyword evidence="2" id="KW-0813">Transport</keyword>
<dbReference type="InterPro" id="IPR017871">
    <property type="entry name" value="ABC_transporter-like_CS"/>
</dbReference>
<evidence type="ECO:0000256" key="10">
    <source>
        <dbReference type="ARBA" id="ARBA00082626"/>
    </source>
</evidence>
<evidence type="ECO:0000256" key="6">
    <source>
        <dbReference type="ARBA" id="ARBA00056091"/>
    </source>
</evidence>
<dbReference type="Proteomes" id="UP000650224">
    <property type="component" value="Unassembled WGS sequence"/>
</dbReference>
<evidence type="ECO:0000313" key="13">
    <source>
        <dbReference type="Proteomes" id="UP000650224"/>
    </source>
</evidence>
<comment type="caution">
    <text evidence="12">The sequence shown here is derived from an EMBL/GenBank/DDBJ whole genome shotgun (WGS) entry which is preliminary data.</text>
</comment>
<evidence type="ECO:0000256" key="5">
    <source>
        <dbReference type="ARBA" id="ARBA00050305"/>
    </source>
</evidence>
<dbReference type="SUPFAM" id="SSF52540">
    <property type="entry name" value="P-loop containing nucleoside triphosphate hydrolases"/>
    <property type="match status" value="1"/>
</dbReference>
<dbReference type="EMBL" id="JACSPR010000015">
    <property type="protein sequence ID" value="MBD8031368.1"/>
    <property type="molecule type" value="Genomic_DNA"/>
</dbReference>
<dbReference type="InterPro" id="IPR027417">
    <property type="entry name" value="P-loop_NTPase"/>
</dbReference>
<dbReference type="Gene3D" id="2.40.50.100">
    <property type="match status" value="1"/>
</dbReference>
<proteinExistence type="predicted"/>
<accession>A0A8I0LGC8</accession>
<dbReference type="GO" id="GO:0055052">
    <property type="term" value="C:ATP-binding cassette (ABC) transporter complex, substrate-binding subunit-containing"/>
    <property type="evidence" value="ECO:0007669"/>
    <property type="project" value="TreeGrafter"/>
</dbReference>
<reference evidence="12 13" key="1">
    <citation type="submission" date="2020-08" db="EMBL/GenBank/DDBJ databases">
        <title>A Genomic Blueprint of the Chicken Gut Microbiome.</title>
        <authorList>
            <person name="Gilroy R."/>
            <person name="Ravi A."/>
            <person name="Getino M."/>
            <person name="Pursley I."/>
            <person name="Horton D.L."/>
            <person name="Alikhan N.-F."/>
            <person name="Baker D."/>
            <person name="Gharbi K."/>
            <person name="Hall N."/>
            <person name="Watson M."/>
            <person name="Adriaenssens E.M."/>
            <person name="Foster-Nyarko E."/>
            <person name="Jarju S."/>
            <person name="Secka A."/>
            <person name="Antonio M."/>
            <person name="Oren A."/>
            <person name="Chaudhuri R."/>
            <person name="La Ragione R.M."/>
            <person name="Hildebrand F."/>
            <person name="Pallen M.J."/>
        </authorList>
    </citation>
    <scope>NUCLEOTIDE SEQUENCE [LARGE SCALE GENOMIC DNA]</scope>
    <source>
        <strain evidence="12 13">Sa1YVA5</strain>
    </source>
</reference>
<dbReference type="FunFam" id="3.40.50.300:FF:000042">
    <property type="entry name" value="Maltose/maltodextrin ABC transporter, ATP-binding protein"/>
    <property type="match status" value="1"/>
</dbReference>
<comment type="subunit">
    <text evidence="7">Monomer. Homodimerizes in the presence of ATP. The complex is composed of two ATP-binding proteins (SugC), two transmembrane proteins (SugA and SugB) and a solute-binding protein (LpqY).</text>
</comment>
<dbReference type="Pfam" id="PF00005">
    <property type="entry name" value="ABC_tran"/>
    <property type="match status" value="1"/>
</dbReference>
<evidence type="ECO:0000259" key="11">
    <source>
        <dbReference type="PROSITE" id="PS50893"/>
    </source>
</evidence>
<dbReference type="InterPro" id="IPR040582">
    <property type="entry name" value="OB_MalK-like"/>
</dbReference>
<dbReference type="InterPro" id="IPR003593">
    <property type="entry name" value="AAA+_ATPase"/>
</dbReference>
<keyword evidence="3" id="KW-0547">Nucleotide-binding</keyword>
<dbReference type="PANTHER" id="PTHR43875">
    <property type="entry name" value="MALTODEXTRIN IMPORT ATP-BINDING PROTEIN MSMX"/>
    <property type="match status" value="1"/>
</dbReference>
<gene>
    <name evidence="12" type="primary">ugpC</name>
    <name evidence="12" type="ORF">H9627_13785</name>
</gene>
<sequence>MASIVFDGVSRIYSKGARPAVDKLHLEIADGEFLVLVGPSGCGKSTSLRMLAGLEPIDEGRLLIDGRDATGLRPQDRDVAMVFQSYALYPNMTVRQNMGFALKNQKYPKDEINRRVTEASRILQLDPYLDRKPAALSGGQRQRVAMGRAIVREPAVFCMDEPLSNLDAKLRVSTRAEISALQRRMGVTTVYVTHDQIEAMTMGDRVAVLLHGVLQQVDTPQNLYDHPVNAFVASFIGSPSMNLIEGTIRGDSVELGTGITIRVPDEVAAHIRGNRADYEGRSVIVGARPEAMYLTSPHESGAIACEVSHIDELGADSMVYVRAAGVKNPNTDVLGEGIPEDMRIQVSPAAQRDTAELGIRVERHHGLHPGDVVHVVAAADSVHLFDGTHGRRVGESASTLVG</sequence>
<dbReference type="PROSITE" id="PS50893">
    <property type="entry name" value="ABC_TRANSPORTER_2"/>
    <property type="match status" value="1"/>
</dbReference>
<evidence type="ECO:0000256" key="7">
    <source>
        <dbReference type="ARBA" id="ARBA00063658"/>
    </source>
</evidence>